<dbReference type="AlphaFoldDB" id="A0A520MH41"/>
<name>A0A520MH41_9GAMM</name>
<dbReference type="EMBL" id="SHBP01000004">
    <property type="protein sequence ID" value="RZO20533.1"/>
    <property type="molecule type" value="Genomic_DNA"/>
</dbReference>
<proteinExistence type="predicted"/>
<protein>
    <submittedName>
        <fullName evidence="2">Uncharacterized protein</fullName>
    </submittedName>
</protein>
<keyword evidence="1" id="KW-1133">Transmembrane helix</keyword>
<keyword evidence="1" id="KW-0812">Transmembrane</keyword>
<keyword evidence="1" id="KW-0472">Membrane</keyword>
<evidence type="ECO:0000256" key="1">
    <source>
        <dbReference type="SAM" id="Phobius"/>
    </source>
</evidence>
<evidence type="ECO:0000313" key="3">
    <source>
        <dbReference type="Proteomes" id="UP000315889"/>
    </source>
</evidence>
<dbReference type="Proteomes" id="UP000315889">
    <property type="component" value="Unassembled WGS sequence"/>
</dbReference>
<comment type="caution">
    <text evidence="2">The sequence shown here is derived from an EMBL/GenBank/DDBJ whole genome shotgun (WGS) entry which is preliminary data.</text>
</comment>
<feature type="transmembrane region" description="Helical" evidence="1">
    <location>
        <begin position="63"/>
        <end position="81"/>
    </location>
</feature>
<gene>
    <name evidence="2" type="ORF">EVB03_04550</name>
</gene>
<reference evidence="2 3" key="1">
    <citation type="submission" date="2019-02" db="EMBL/GenBank/DDBJ databases">
        <title>Prokaryotic population dynamics and viral predation in marine succession experiment using metagenomics: the confinement effect.</title>
        <authorList>
            <person name="Haro-Moreno J.M."/>
            <person name="Rodriguez-Valera F."/>
            <person name="Lopez-Perez M."/>
        </authorList>
    </citation>
    <scope>NUCLEOTIDE SEQUENCE [LARGE SCALE GENOMIC DNA]</scope>
    <source>
        <strain evidence="2">MED-G170</strain>
    </source>
</reference>
<accession>A0A520MH41</accession>
<organism evidence="2 3">
    <name type="scientific">SAR92 clade bacterium</name>
    <dbReference type="NCBI Taxonomy" id="2315479"/>
    <lineage>
        <taxon>Bacteria</taxon>
        <taxon>Pseudomonadati</taxon>
        <taxon>Pseudomonadota</taxon>
        <taxon>Gammaproteobacteria</taxon>
        <taxon>Cellvibrionales</taxon>
        <taxon>Porticoccaceae</taxon>
        <taxon>SAR92 clade</taxon>
    </lineage>
</organism>
<sequence>MADLIRSNKYRQYSDQKVLRLFSDAPKGEALHFLQVEIDVRGLKDEADQFSESAKPKATHSPWYYLFYLLLFVLFIGRFGSQLF</sequence>
<evidence type="ECO:0000313" key="2">
    <source>
        <dbReference type="EMBL" id="RZO20533.1"/>
    </source>
</evidence>